<evidence type="ECO:0000256" key="2">
    <source>
        <dbReference type="SAM" id="SignalP"/>
    </source>
</evidence>
<evidence type="ECO:0000256" key="1">
    <source>
        <dbReference type="SAM" id="MobiDB-lite"/>
    </source>
</evidence>
<name>A0A811UGB0_CERCA</name>
<feature type="region of interest" description="Disordered" evidence="1">
    <location>
        <begin position="48"/>
        <end position="77"/>
    </location>
</feature>
<gene>
    <name evidence="3" type="ORF">CCAP1982_LOCUS6342</name>
</gene>
<dbReference type="Proteomes" id="UP000606786">
    <property type="component" value="Unassembled WGS sequence"/>
</dbReference>
<comment type="caution">
    <text evidence="3">The sequence shown here is derived from an EMBL/GenBank/DDBJ whole genome shotgun (WGS) entry which is preliminary data.</text>
</comment>
<organism evidence="3 4">
    <name type="scientific">Ceratitis capitata</name>
    <name type="common">Mediterranean fruit fly</name>
    <name type="synonym">Tephritis capitata</name>
    <dbReference type="NCBI Taxonomy" id="7213"/>
    <lineage>
        <taxon>Eukaryota</taxon>
        <taxon>Metazoa</taxon>
        <taxon>Ecdysozoa</taxon>
        <taxon>Arthropoda</taxon>
        <taxon>Hexapoda</taxon>
        <taxon>Insecta</taxon>
        <taxon>Pterygota</taxon>
        <taxon>Neoptera</taxon>
        <taxon>Endopterygota</taxon>
        <taxon>Diptera</taxon>
        <taxon>Brachycera</taxon>
        <taxon>Muscomorpha</taxon>
        <taxon>Tephritoidea</taxon>
        <taxon>Tephritidae</taxon>
        <taxon>Ceratitis</taxon>
        <taxon>Ceratitis</taxon>
    </lineage>
</organism>
<feature type="chain" id="PRO_5032395956" evidence="2">
    <location>
        <begin position="22"/>
        <end position="242"/>
    </location>
</feature>
<dbReference type="EMBL" id="CAJHJT010000012">
    <property type="protein sequence ID" value="CAD6997710.1"/>
    <property type="molecule type" value="Genomic_DNA"/>
</dbReference>
<keyword evidence="4" id="KW-1185">Reference proteome</keyword>
<accession>A0A811UGB0</accession>
<feature type="signal peptide" evidence="2">
    <location>
        <begin position="1"/>
        <end position="21"/>
    </location>
</feature>
<protein>
    <submittedName>
        <fullName evidence="3">(Mediterranean fruit fly) hypothetical protein</fullName>
    </submittedName>
</protein>
<evidence type="ECO:0000313" key="4">
    <source>
        <dbReference type="Proteomes" id="UP000606786"/>
    </source>
</evidence>
<reference evidence="3" key="1">
    <citation type="submission" date="2020-11" db="EMBL/GenBank/DDBJ databases">
        <authorList>
            <person name="Whitehead M."/>
        </authorList>
    </citation>
    <scope>NUCLEOTIDE SEQUENCE</scope>
    <source>
        <strain evidence="3">EGII</strain>
    </source>
</reference>
<keyword evidence="2" id="KW-0732">Signal</keyword>
<feature type="compositionally biased region" description="Low complexity" evidence="1">
    <location>
        <begin position="49"/>
        <end position="59"/>
    </location>
</feature>
<sequence>MAKFLVLLIFTFCLALQLVKAFPQNVAEPEQSTDLEVNKDFGTELAKSTTTTVPATTDAVTDESTDSKQESDSDSTEDFSYPPLKYYIIKNRLTLFTLKVVQNHLNTILTVGHEYTTASLKALNEMPNKTSDIKANITHLNDLLARLEGLDLAKNNFDELRRFDDDVLSELYMTLGLRIEASLKETIEKLNVIFHNFFGALDEEEKQRFSEQVEAYDKYISRDTDLAKFSDAVFLLLNNPIW</sequence>
<evidence type="ECO:0000313" key="3">
    <source>
        <dbReference type="EMBL" id="CAD6997710.1"/>
    </source>
</evidence>
<proteinExistence type="predicted"/>
<dbReference type="AlphaFoldDB" id="A0A811UGB0"/>